<feature type="compositionally biased region" description="Polar residues" evidence="1">
    <location>
        <begin position="104"/>
        <end position="116"/>
    </location>
</feature>
<feature type="region of interest" description="Disordered" evidence="1">
    <location>
        <begin position="423"/>
        <end position="450"/>
    </location>
</feature>
<name>A0A5C3MBV1_9AGAR</name>
<evidence type="ECO:0000313" key="3">
    <source>
        <dbReference type="Proteomes" id="UP000308652"/>
    </source>
</evidence>
<feature type="compositionally biased region" description="Basic and acidic residues" evidence="1">
    <location>
        <begin position="64"/>
        <end position="81"/>
    </location>
</feature>
<dbReference type="AlphaFoldDB" id="A0A5C3MBV1"/>
<feature type="compositionally biased region" description="Polar residues" evidence="1">
    <location>
        <begin position="36"/>
        <end position="48"/>
    </location>
</feature>
<reference evidence="2 3" key="1">
    <citation type="journal article" date="2019" name="Nat. Ecol. Evol.">
        <title>Megaphylogeny resolves global patterns of mushroom evolution.</title>
        <authorList>
            <person name="Varga T."/>
            <person name="Krizsan K."/>
            <person name="Foldi C."/>
            <person name="Dima B."/>
            <person name="Sanchez-Garcia M."/>
            <person name="Sanchez-Ramirez S."/>
            <person name="Szollosi G.J."/>
            <person name="Szarkandi J.G."/>
            <person name="Papp V."/>
            <person name="Albert L."/>
            <person name="Andreopoulos W."/>
            <person name="Angelini C."/>
            <person name="Antonin V."/>
            <person name="Barry K.W."/>
            <person name="Bougher N.L."/>
            <person name="Buchanan P."/>
            <person name="Buyck B."/>
            <person name="Bense V."/>
            <person name="Catcheside P."/>
            <person name="Chovatia M."/>
            <person name="Cooper J."/>
            <person name="Damon W."/>
            <person name="Desjardin D."/>
            <person name="Finy P."/>
            <person name="Geml J."/>
            <person name="Haridas S."/>
            <person name="Hughes K."/>
            <person name="Justo A."/>
            <person name="Karasinski D."/>
            <person name="Kautmanova I."/>
            <person name="Kiss B."/>
            <person name="Kocsube S."/>
            <person name="Kotiranta H."/>
            <person name="LaButti K.M."/>
            <person name="Lechner B.E."/>
            <person name="Liimatainen K."/>
            <person name="Lipzen A."/>
            <person name="Lukacs Z."/>
            <person name="Mihaltcheva S."/>
            <person name="Morgado L.N."/>
            <person name="Niskanen T."/>
            <person name="Noordeloos M.E."/>
            <person name="Ohm R.A."/>
            <person name="Ortiz-Santana B."/>
            <person name="Ovrebo C."/>
            <person name="Racz N."/>
            <person name="Riley R."/>
            <person name="Savchenko A."/>
            <person name="Shiryaev A."/>
            <person name="Soop K."/>
            <person name="Spirin V."/>
            <person name="Szebenyi C."/>
            <person name="Tomsovsky M."/>
            <person name="Tulloss R.E."/>
            <person name="Uehling J."/>
            <person name="Grigoriev I.V."/>
            <person name="Vagvolgyi C."/>
            <person name="Papp T."/>
            <person name="Martin F.M."/>
            <person name="Miettinen O."/>
            <person name="Hibbett D.S."/>
            <person name="Nagy L.G."/>
        </authorList>
    </citation>
    <scope>NUCLEOTIDE SEQUENCE [LARGE SCALE GENOMIC DNA]</scope>
    <source>
        <strain evidence="2 3">CBS 166.37</strain>
    </source>
</reference>
<evidence type="ECO:0000256" key="1">
    <source>
        <dbReference type="SAM" id="MobiDB-lite"/>
    </source>
</evidence>
<evidence type="ECO:0000313" key="2">
    <source>
        <dbReference type="EMBL" id="TFK41926.1"/>
    </source>
</evidence>
<feature type="compositionally biased region" description="Polar residues" evidence="1">
    <location>
        <begin position="723"/>
        <end position="736"/>
    </location>
</feature>
<sequence>MVVTTPSAYASAPNPYINPPPSLDEIRRVEEERKTTNISRNLAMTSDVTRMPEDEEMHGNWRLADSEKTSPVETTRPHDDPAAITTLPRASVDGRKTRNDDGKQPSNVSQQSQSKFPNLPRVDKLLSISKLFSDGTQKTESNTTLPGTVTKSTSPAADRSSVSPTLPSRERPQSRGKLVKRKSSNGPGVNTTSSTEEMRQLPVLDIRRAAATASSELDVVRRGGASQPTTSIEHASGTWQRRPLLSHGPSSSGSSWSSLDTNSDATQGPASTEDHEHRISISSTVYPSSSAHSHSLSMYSTHDSHPRSQYPPADRTSFIDLFSPERPEFTAADTAPPPKHAPRDHSHSPKPPVPTTPKPVFNRPPRKSSRSRHSSPKDTSPGQTYNDYRPSPEPLPPTTNFLDLDERADLIRKTRKLARMFGQSPGADAMAQQECTRPLTSTAGPDSVRLKHQRGALSISNDLDKPTLRHRLFSGLPSPDEVQFANIAARRHSLPLSPDDYSFLGDLTPTRESNLSQLAIDPNGRSGKEGSRTSFIDLSDEEIMDDGAASVLITPKPKKIGVPRPSSPSAQSLFENMTPEEQAEEERRRKRDKLAKLHRFLGSQVPANLVLGLDDPEGSLPPEVPVIIMPDIETGAATRKAWLRRRRSSSAAAFPSSWSDDIDRIKEDLNDEEKAINVRRAQKMEKVFGIAPPQTLYHTRHSPSPSLGNKATHGPSADAGSSRDISPTSIQRNPNRSAYAKPKSKKNERPGTSESSKALLPKRRDSSLHATHVDGSNQRNSVIYTHYQHSLNSLNDILDRDDRESLAELHQYLSSGEVSSPPLQEFKRASERRISNASIKSERRRSLPARTSLISIASEYTITTPKPEITDFQLRRRRAAKLTQFFGVGYRELINDVLESIENGLEHERKHGTLRAEEVEDLLDRLRNLRIKRQGIA</sequence>
<feature type="compositionally biased region" description="Low complexity" evidence="1">
    <location>
        <begin position="280"/>
        <end position="301"/>
    </location>
</feature>
<feature type="region of interest" description="Disordered" evidence="1">
    <location>
        <begin position="557"/>
        <end position="591"/>
    </location>
</feature>
<feature type="region of interest" description="Disordered" evidence="1">
    <location>
        <begin position="1"/>
        <end position="407"/>
    </location>
</feature>
<protein>
    <submittedName>
        <fullName evidence="2">Uncharacterized protein</fullName>
    </submittedName>
</protein>
<feature type="compositionally biased region" description="Basic and acidic residues" evidence="1">
    <location>
        <begin position="92"/>
        <end position="103"/>
    </location>
</feature>
<feature type="compositionally biased region" description="Basic and acidic residues" evidence="1">
    <location>
        <begin position="24"/>
        <end position="35"/>
    </location>
</feature>
<gene>
    <name evidence="2" type="ORF">BDQ12DRAFT_677387</name>
</gene>
<keyword evidence="3" id="KW-1185">Reference proteome</keyword>
<dbReference type="OrthoDB" id="354769at2759"/>
<dbReference type="EMBL" id="ML213593">
    <property type="protein sequence ID" value="TFK41926.1"/>
    <property type="molecule type" value="Genomic_DNA"/>
</dbReference>
<feature type="compositionally biased region" description="Polar residues" evidence="1">
    <location>
        <begin position="134"/>
        <end position="166"/>
    </location>
</feature>
<feature type="compositionally biased region" description="Polar residues" evidence="1">
    <location>
        <begin position="184"/>
        <end position="195"/>
    </location>
</feature>
<organism evidence="2 3">
    <name type="scientific">Crucibulum laeve</name>
    <dbReference type="NCBI Taxonomy" id="68775"/>
    <lineage>
        <taxon>Eukaryota</taxon>
        <taxon>Fungi</taxon>
        <taxon>Dikarya</taxon>
        <taxon>Basidiomycota</taxon>
        <taxon>Agaricomycotina</taxon>
        <taxon>Agaricomycetes</taxon>
        <taxon>Agaricomycetidae</taxon>
        <taxon>Agaricales</taxon>
        <taxon>Agaricineae</taxon>
        <taxon>Nidulariaceae</taxon>
        <taxon>Crucibulum</taxon>
    </lineage>
</organism>
<feature type="compositionally biased region" description="Low complexity" evidence="1">
    <location>
        <begin position="243"/>
        <end position="259"/>
    </location>
</feature>
<proteinExistence type="predicted"/>
<feature type="region of interest" description="Disordered" evidence="1">
    <location>
        <begin position="692"/>
        <end position="779"/>
    </location>
</feature>
<accession>A0A5C3MBV1</accession>
<feature type="compositionally biased region" description="Polar residues" evidence="1">
    <location>
        <begin position="433"/>
        <end position="444"/>
    </location>
</feature>
<feature type="compositionally biased region" description="Basic residues" evidence="1">
    <location>
        <begin position="364"/>
        <end position="374"/>
    </location>
</feature>
<dbReference type="Proteomes" id="UP000308652">
    <property type="component" value="Unassembled WGS sequence"/>
</dbReference>
<feature type="compositionally biased region" description="Polar residues" evidence="1">
    <location>
        <begin position="260"/>
        <end position="270"/>
    </location>
</feature>
<feature type="compositionally biased region" description="Polar residues" evidence="1">
    <location>
        <begin position="226"/>
        <end position="239"/>
    </location>
</feature>